<dbReference type="InterPro" id="IPR012495">
    <property type="entry name" value="TadE-like_dom"/>
</dbReference>
<keyword evidence="1" id="KW-0812">Transmembrane</keyword>
<organism evidence="3 4">
    <name type="scientific">Actinacidiphila guanduensis</name>
    <dbReference type="NCBI Taxonomy" id="310781"/>
    <lineage>
        <taxon>Bacteria</taxon>
        <taxon>Bacillati</taxon>
        <taxon>Actinomycetota</taxon>
        <taxon>Actinomycetes</taxon>
        <taxon>Kitasatosporales</taxon>
        <taxon>Streptomycetaceae</taxon>
        <taxon>Actinacidiphila</taxon>
    </lineage>
</organism>
<keyword evidence="1" id="KW-1133">Transmembrane helix</keyword>
<dbReference type="AlphaFoldDB" id="A0A1H0F9T0"/>
<proteinExistence type="predicted"/>
<gene>
    <name evidence="3" type="ORF">SAMN05216259_106211</name>
</gene>
<protein>
    <submittedName>
        <fullName evidence="3">Flp pilus assembly protein TadG</fullName>
    </submittedName>
</protein>
<evidence type="ECO:0000256" key="1">
    <source>
        <dbReference type="SAM" id="Phobius"/>
    </source>
</evidence>
<dbReference type="OrthoDB" id="5187619at2"/>
<evidence type="ECO:0000259" key="2">
    <source>
        <dbReference type="Pfam" id="PF07811"/>
    </source>
</evidence>
<dbReference type="RefSeq" id="WP_093784998.1">
    <property type="nucleotide sequence ID" value="NZ_FNIE01000006.1"/>
</dbReference>
<evidence type="ECO:0000313" key="4">
    <source>
        <dbReference type="Proteomes" id="UP000199341"/>
    </source>
</evidence>
<feature type="transmembrane region" description="Helical" evidence="1">
    <location>
        <begin position="42"/>
        <end position="64"/>
    </location>
</feature>
<accession>A0A1H0F9T0</accession>
<dbReference type="Pfam" id="PF07811">
    <property type="entry name" value="TadE"/>
    <property type="match status" value="1"/>
</dbReference>
<dbReference type="EMBL" id="FNIE01000006">
    <property type="protein sequence ID" value="SDN91375.1"/>
    <property type="molecule type" value="Genomic_DNA"/>
</dbReference>
<sequence>MGRTTGALRHAVRRRLDAAQGDSGVGSRAPGGADRGMTAIEFVFLTPVLFFMIFATVQFGMFYFAEHVAQAAARAGARKARDEAATNQDWQGDAHDAASSYISQLGPSLLLGPRIEAAKDPGDANMVRVRVRAGVPSVFPFPGVKFHVDETSQGPIECFVPDGGRVGQCE</sequence>
<dbReference type="STRING" id="310781.SAMN05216259_106211"/>
<reference evidence="3 4" key="1">
    <citation type="submission" date="2016-10" db="EMBL/GenBank/DDBJ databases">
        <authorList>
            <person name="de Groot N.N."/>
        </authorList>
    </citation>
    <scope>NUCLEOTIDE SEQUENCE [LARGE SCALE GENOMIC DNA]</scope>
    <source>
        <strain evidence="3 4">CGMCC 4.2022</strain>
    </source>
</reference>
<feature type="domain" description="TadE-like" evidence="2">
    <location>
        <begin position="36"/>
        <end position="78"/>
    </location>
</feature>
<name>A0A1H0F9T0_9ACTN</name>
<dbReference type="Proteomes" id="UP000199341">
    <property type="component" value="Unassembled WGS sequence"/>
</dbReference>
<keyword evidence="4" id="KW-1185">Reference proteome</keyword>
<keyword evidence="1" id="KW-0472">Membrane</keyword>
<evidence type="ECO:0000313" key="3">
    <source>
        <dbReference type="EMBL" id="SDN91375.1"/>
    </source>
</evidence>